<keyword evidence="3" id="KW-1185">Reference proteome</keyword>
<name>A0ABD6DLA1_9EURY</name>
<organism evidence="2 3">
    <name type="scientific">Haloarchaeobius litoreus</name>
    <dbReference type="NCBI Taxonomy" id="755306"/>
    <lineage>
        <taxon>Archaea</taxon>
        <taxon>Methanobacteriati</taxon>
        <taxon>Methanobacteriota</taxon>
        <taxon>Stenosarchaea group</taxon>
        <taxon>Halobacteria</taxon>
        <taxon>Halobacteriales</taxon>
        <taxon>Halorubellaceae</taxon>
        <taxon>Haloarchaeobius</taxon>
    </lineage>
</organism>
<dbReference type="Proteomes" id="UP001597034">
    <property type="component" value="Unassembled WGS sequence"/>
</dbReference>
<dbReference type="EMBL" id="JBHUDO010000002">
    <property type="protein sequence ID" value="MFD1645848.1"/>
    <property type="molecule type" value="Genomic_DNA"/>
</dbReference>
<proteinExistence type="predicted"/>
<accession>A0ABD6DLA1</accession>
<dbReference type="AlphaFoldDB" id="A0ABD6DLA1"/>
<evidence type="ECO:0000313" key="2">
    <source>
        <dbReference type="EMBL" id="MFD1645848.1"/>
    </source>
</evidence>
<protein>
    <submittedName>
        <fullName evidence="2">Uncharacterized protein</fullName>
    </submittedName>
</protein>
<comment type="caution">
    <text evidence="2">The sequence shown here is derived from an EMBL/GenBank/DDBJ whole genome shotgun (WGS) entry which is preliminary data.</text>
</comment>
<sequence length="57" mass="5357">MLTITAFATAVTGEAATVGVEGSSAAGCQRGAGDGEPSGNGNPKGYPAVRFVSAGAA</sequence>
<reference evidence="2 3" key="1">
    <citation type="journal article" date="2019" name="Int. J. Syst. Evol. Microbiol.">
        <title>The Global Catalogue of Microorganisms (GCM) 10K type strain sequencing project: providing services to taxonomists for standard genome sequencing and annotation.</title>
        <authorList>
            <consortium name="The Broad Institute Genomics Platform"/>
            <consortium name="The Broad Institute Genome Sequencing Center for Infectious Disease"/>
            <person name="Wu L."/>
            <person name="Ma J."/>
        </authorList>
    </citation>
    <scope>NUCLEOTIDE SEQUENCE [LARGE SCALE GENOMIC DNA]</scope>
    <source>
        <strain evidence="2 3">CGMCC 1.10390</strain>
    </source>
</reference>
<evidence type="ECO:0000256" key="1">
    <source>
        <dbReference type="SAM" id="MobiDB-lite"/>
    </source>
</evidence>
<gene>
    <name evidence="2" type="ORF">ACFSBL_09145</name>
</gene>
<evidence type="ECO:0000313" key="3">
    <source>
        <dbReference type="Proteomes" id="UP001597034"/>
    </source>
</evidence>
<feature type="region of interest" description="Disordered" evidence="1">
    <location>
        <begin position="22"/>
        <end position="47"/>
    </location>
</feature>
<dbReference type="RefSeq" id="WP_390293142.1">
    <property type="nucleotide sequence ID" value="NZ_JBHUDO010000002.1"/>
</dbReference>